<dbReference type="RefSeq" id="WP_271189921.1">
    <property type="nucleotide sequence ID" value="NZ_BSFP01000065.1"/>
</dbReference>
<dbReference type="AlphaFoldDB" id="A0A9W6KPS5"/>
<organism evidence="2 3">
    <name type="scientific">Dactylosporangium matsuzakiense</name>
    <dbReference type="NCBI Taxonomy" id="53360"/>
    <lineage>
        <taxon>Bacteria</taxon>
        <taxon>Bacillati</taxon>
        <taxon>Actinomycetota</taxon>
        <taxon>Actinomycetes</taxon>
        <taxon>Micromonosporales</taxon>
        <taxon>Micromonosporaceae</taxon>
        <taxon>Dactylosporangium</taxon>
    </lineage>
</organism>
<evidence type="ECO:0000313" key="3">
    <source>
        <dbReference type="Proteomes" id="UP001143480"/>
    </source>
</evidence>
<reference evidence="2" key="2">
    <citation type="submission" date="2023-01" db="EMBL/GenBank/DDBJ databases">
        <authorList>
            <person name="Sun Q."/>
            <person name="Evtushenko L."/>
        </authorList>
    </citation>
    <scope>NUCLEOTIDE SEQUENCE</scope>
    <source>
        <strain evidence="2">VKM Ac-1321</strain>
    </source>
</reference>
<evidence type="ECO:0000259" key="1">
    <source>
        <dbReference type="Pfam" id="PF12680"/>
    </source>
</evidence>
<sequence length="118" mass="12985">MTSGPASTTVMRYFDMWNTGDTTIADQILHPAWVDHAHPEVTGPAAVKQAVQAIRAARPGLHFTVHTILGDSDLVAVVGSVGRPQQRTDSPGHLIWLVRLVDGLMTEMWTYQQNQPSR</sequence>
<dbReference type="InterPro" id="IPR037401">
    <property type="entry name" value="SnoaL-like"/>
</dbReference>
<dbReference type="Gene3D" id="3.10.450.50">
    <property type="match status" value="1"/>
</dbReference>
<dbReference type="EMBL" id="BSFP01000065">
    <property type="protein sequence ID" value="GLL05941.1"/>
    <property type="molecule type" value="Genomic_DNA"/>
</dbReference>
<reference evidence="2" key="1">
    <citation type="journal article" date="2014" name="Int. J. Syst. Evol. Microbiol.">
        <title>Complete genome sequence of Corynebacterium casei LMG S-19264T (=DSM 44701T), isolated from a smear-ripened cheese.</title>
        <authorList>
            <consortium name="US DOE Joint Genome Institute (JGI-PGF)"/>
            <person name="Walter F."/>
            <person name="Albersmeier A."/>
            <person name="Kalinowski J."/>
            <person name="Ruckert C."/>
        </authorList>
    </citation>
    <scope>NUCLEOTIDE SEQUENCE</scope>
    <source>
        <strain evidence="2">VKM Ac-1321</strain>
    </source>
</reference>
<evidence type="ECO:0000313" key="2">
    <source>
        <dbReference type="EMBL" id="GLL05941.1"/>
    </source>
</evidence>
<comment type="caution">
    <text evidence="2">The sequence shown here is derived from an EMBL/GenBank/DDBJ whole genome shotgun (WGS) entry which is preliminary data.</text>
</comment>
<dbReference type="Proteomes" id="UP001143480">
    <property type="component" value="Unassembled WGS sequence"/>
</dbReference>
<name>A0A9W6KPS5_9ACTN</name>
<proteinExistence type="predicted"/>
<dbReference type="SUPFAM" id="SSF54427">
    <property type="entry name" value="NTF2-like"/>
    <property type="match status" value="1"/>
</dbReference>
<accession>A0A9W6KPS5</accession>
<dbReference type="Pfam" id="PF12680">
    <property type="entry name" value="SnoaL_2"/>
    <property type="match status" value="1"/>
</dbReference>
<gene>
    <name evidence="2" type="ORF">GCM10017581_076890</name>
</gene>
<dbReference type="InterPro" id="IPR032710">
    <property type="entry name" value="NTF2-like_dom_sf"/>
</dbReference>
<feature type="domain" description="SnoaL-like" evidence="1">
    <location>
        <begin position="11"/>
        <end position="108"/>
    </location>
</feature>
<keyword evidence="3" id="KW-1185">Reference proteome</keyword>
<protein>
    <recommendedName>
        <fullName evidence="1">SnoaL-like domain-containing protein</fullName>
    </recommendedName>
</protein>